<evidence type="ECO:0000313" key="2">
    <source>
        <dbReference type="EMBL" id="PKI74456.1"/>
    </source>
</evidence>
<evidence type="ECO:0000313" key="3">
    <source>
        <dbReference type="Proteomes" id="UP000233551"/>
    </source>
</evidence>
<keyword evidence="3" id="KW-1185">Reference proteome</keyword>
<protein>
    <submittedName>
        <fullName evidence="2">Uncharacterized protein</fullName>
    </submittedName>
</protein>
<keyword evidence="1" id="KW-0472">Membrane</keyword>
<feature type="transmembrane region" description="Helical" evidence="1">
    <location>
        <begin position="59"/>
        <end position="81"/>
    </location>
</feature>
<sequence>MLALYGHIETFSMMPQWLYRLFDAPIGFGPFSLGCYRAATFVTRMGDFYATLRDVPPFSFVLLLVLAVLNCLDCVLGRLLCLRKNPPWTVEFGRRVDRGSHWSRQPSHFPWGSLVRAVCKGPGLLPRPLLRGVFDLTGLILLSLEFARAKGSKDSTFECVTFCLRRGVVSVAPLFVGLGFVCTPCLCLRLLGFASPMPLWCALPRKDLDLEACLMHSEVKLRVLRPCTFYKYAARSDAFVFDFIGGTSLSSPSLLKYRKKDPIGVLGEVGRAMLRSSELSPVIFRGRRVGPQGFEFKEGNNEGANYVRNFNARAQGIELAWVSEKLALPRKVDQPSGHGSPCRRGRVKVAVGLPAKEVLTHLYGGINLSVINPSVGEVDHGGYARREGCPGRRVACILRRVDEVLVDWRTLSRCEQEAE</sequence>
<dbReference type="EMBL" id="PGOL01000205">
    <property type="protein sequence ID" value="PKI74456.1"/>
    <property type="molecule type" value="Genomic_DNA"/>
</dbReference>
<dbReference type="AlphaFoldDB" id="A0A2I0L2S5"/>
<comment type="caution">
    <text evidence="2">The sequence shown here is derived from an EMBL/GenBank/DDBJ whole genome shotgun (WGS) entry which is preliminary data.</text>
</comment>
<name>A0A2I0L2S5_PUNGR</name>
<dbReference type="Proteomes" id="UP000233551">
    <property type="component" value="Unassembled WGS sequence"/>
</dbReference>
<feature type="transmembrane region" description="Helical" evidence="1">
    <location>
        <begin position="21"/>
        <end position="39"/>
    </location>
</feature>
<feature type="transmembrane region" description="Helical" evidence="1">
    <location>
        <begin position="167"/>
        <end position="191"/>
    </location>
</feature>
<keyword evidence="1" id="KW-0812">Transmembrane</keyword>
<accession>A0A2I0L2S5</accession>
<proteinExistence type="predicted"/>
<reference evidence="2 3" key="1">
    <citation type="submission" date="2017-11" db="EMBL/GenBank/DDBJ databases">
        <title>De-novo sequencing of pomegranate (Punica granatum L.) genome.</title>
        <authorList>
            <person name="Akparov Z."/>
            <person name="Amiraslanov A."/>
            <person name="Hajiyeva S."/>
            <person name="Abbasov M."/>
            <person name="Kaur K."/>
            <person name="Hamwieh A."/>
            <person name="Solovyev V."/>
            <person name="Salamov A."/>
            <person name="Braich B."/>
            <person name="Kosarev P."/>
            <person name="Mahmoud A."/>
            <person name="Hajiyev E."/>
            <person name="Babayeva S."/>
            <person name="Izzatullayeva V."/>
            <person name="Mammadov A."/>
            <person name="Mammadov A."/>
            <person name="Sharifova S."/>
            <person name="Ojaghi J."/>
            <person name="Eynullazada K."/>
            <person name="Bayramov B."/>
            <person name="Abdulazimova A."/>
            <person name="Shahmuradov I."/>
        </authorList>
    </citation>
    <scope>NUCLEOTIDE SEQUENCE [LARGE SCALE GENOMIC DNA]</scope>
    <source>
        <strain evidence="3">cv. AG2017</strain>
        <tissue evidence="2">Leaf</tissue>
    </source>
</reference>
<keyword evidence="1" id="KW-1133">Transmembrane helix</keyword>
<organism evidence="2 3">
    <name type="scientific">Punica granatum</name>
    <name type="common">Pomegranate</name>
    <dbReference type="NCBI Taxonomy" id="22663"/>
    <lineage>
        <taxon>Eukaryota</taxon>
        <taxon>Viridiplantae</taxon>
        <taxon>Streptophyta</taxon>
        <taxon>Embryophyta</taxon>
        <taxon>Tracheophyta</taxon>
        <taxon>Spermatophyta</taxon>
        <taxon>Magnoliopsida</taxon>
        <taxon>eudicotyledons</taxon>
        <taxon>Gunneridae</taxon>
        <taxon>Pentapetalae</taxon>
        <taxon>rosids</taxon>
        <taxon>malvids</taxon>
        <taxon>Myrtales</taxon>
        <taxon>Lythraceae</taxon>
        <taxon>Punica</taxon>
    </lineage>
</organism>
<gene>
    <name evidence="2" type="ORF">CRG98_005138</name>
</gene>
<evidence type="ECO:0000256" key="1">
    <source>
        <dbReference type="SAM" id="Phobius"/>
    </source>
</evidence>